<name>A0A8F1ACZ5_LYOSH</name>
<comment type="similarity">
    <text evidence="2">Belongs to the DNA polymerase type-B family.</text>
</comment>
<evidence type="ECO:0000256" key="2">
    <source>
        <dbReference type="ARBA" id="ARBA00005755"/>
    </source>
</evidence>
<evidence type="ECO:0000256" key="9">
    <source>
        <dbReference type="ARBA" id="ARBA00023125"/>
    </source>
</evidence>
<dbReference type="EC" id="2.7.7.7" evidence="3"/>
<dbReference type="PIRSF" id="PIRSF006517">
    <property type="entry name" value="DPol_mt_plasmid"/>
    <property type="match status" value="1"/>
</dbReference>
<keyword evidence="9" id="KW-0238">DNA-binding</keyword>
<organism evidence="13">
    <name type="scientific">Lyophyllum shimeji</name>
    <name type="common">Hon-shimeji</name>
    <name type="synonym">Tricholoma shimeji</name>
    <dbReference type="NCBI Taxonomy" id="47721"/>
    <lineage>
        <taxon>Eukaryota</taxon>
        <taxon>Fungi</taxon>
        <taxon>Dikarya</taxon>
        <taxon>Basidiomycota</taxon>
        <taxon>Agaricomycotina</taxon>
        <taxon>Agaricomycetes</taxon>
        <taxon>Agaricomycetidae</taxon>
        <taxon>Agaricales</taxon>
        <taxon>Tricholomatineae</taxon>
        <taxon>Lyophyllaceae</taxon>
        <taxon>Lyophyllum</taxon>
    </lineage>
</organism>
<dbReference type="EMBL" id="MW874160">
    <property type="protein sequence ID" value="QWO71449.1"/>
    <property type="molecule type" value="Genomic_DNA"/>
</dbReference>
<dbReference type="SUPFAM" id="SSF53098">
    <property type="entry name" value="Ribonuclease H-like"/>
    <property type="match status" value="1"/>
</dbReference>
<geneLocation type="mitochondrion" evidence="13"/>
<dbReference type="InterPro" id="IPR023211">
    <property type="entry name" value="DNA_pol_palm_dom_sf"/>
</dbReference>
<dbReference type="GO" id="GO:0003677">
    <property type="term" value="F:DNA binding"/>
    <property type="evidence" value="ECO:0007669"/>
    <property type="project" value="UniProtKB-KW"/>
</dbReference>
<dbReference type="GO" id="GO:0005739">
    <property type="term" value="C:mitochondrion"/>
    <property type="evidence" value="ECO:0007669"/>
    <property type="project" value="UniProtKB-SubCell"/>
</dbReference>
<keyword evidence="8" id="KW-0239">DNA-directed DNA polymerase</keyword>
<geneLocation type="plasmid" evidence="13">
    <name>pLS</name>
</geneLocation>
<dbReference type="SMART" id="SM00486">
    <property type="entry name" value="POLBc"/>
    <property type="match status" value="1"/>
</dbReference>
<comment type="catalytic activity">
    <reaction evidence="11">
        <text>DNA(n) + a 2'-deoxyribonucleoside 5'-triphosphate = DNA(n+1) + diphosphate</text>
        <dbReference type="Rhea" id="RHEA:22508"/>
        <dbReference type="Rhea" id="RHEA-COMP:17339"/>
        <dbReference type="Rhea" id="RHEA-COMP:17340"/>
        <dbReference type="ChEBI" id="CHEBI:33019"/>
        <dbReference type="ChEBI" id="CHEBI:61560"/>
        <dbReference type="ChEBI" id="CHEBI:173112"/>
        <dbReference type="EC" id="2.7.7.7"/>
    </reaction>
</comment>
<evidence type="ECO:0000256" key="5">
    <source>
        <dbReference type="ARBA" id="ARBA00022679"/>
    </source>
</evidence>
<dbReference type="InterPro" id="IPR004868">
    <property type="entry name" value="DNA-dir_DNA_pol_B_mt/vir"/>
</dbReference>
<keyword evidence="10 13" id="KW-0496">Mitochondrion</keyword>
<sequence>MSPYFNLIMRSSGKKYISNFTSNDMDYNNLDSKDVNNINIINKEVSTYNNLAKYKAINNFDKVNITKVYKYLSNNKDKLDDNEVNILKLLETRVVNNDFIKGYILKDSFVNLDYLNKLDTELNGEDDSLDYDYGINNINEYKVRFTNILNSLDEKRIYKIIFRWESIDVNEHGRKSSNFNTSPSFFIHKDTDIEVVLYKFVNYLNNFVVKYSVSDNLNLDIFVKEWISISEFKSLDNIIDVINKGDKEFKYSQIIDKNKELNKNNYFDTDLIKTRKNNLAFLIKPDFADSIKVVDKELKINYFNTFNIPHQDLDKFEFYHFFLRNNKKILIKVEKFNNYNLVRVYSHAIVEHINELHKLELESWKDKVNVNNTAEIEREIINSGYHIYFVNNNIIKIEVKFNSKVLQESYYDREEDIKIGAMDIETYNNELDQAIPYAIGFKDLDNLSTFYIDNYNNPEDMILDCIHNMMVKDNHNMKFYAHNMSQFDGILILKALMSAAKKHDYKFKVFSNNEGKIISIDILKILPQKKTIKISILDSCLILPVNLNKLAKVFNSEVRKGIFPYDFLNMDTLLYEGDVPDFKYFNNINLLDYKDYVKSFNNGNWNAKIETIKYLEKDILSLYEVVNNFNNIIFNKFNINITRIRTISGLAFLIFTAKYYDPNKTPIYFTKGKLEKYIRSAYYGGIVDVVLNYTDFNSYKYDVNSHYPNAMLKPMPGGIPRITNEKDLDKIFGFVEATVQAPNEQELKVPILPIKLNGRTELFRGIAKGVWWSEELKQSVKEFGYKVHQIHSCIEFDRVEGTFNNYINDIFEFKKQADIQKNEVERLINKLLLNSLYGRLGLKDQNVKLSIVEDKKLDKILHTENSEVLFNNNNLNLVKSNGPLDPEITRIINEEKLYTQKMEFNQANPWGKNTSSVQYSAAITAYARMELNKFKNIKENLYIGGDTDSIIMSKPIDDKYIGLNLGQFKLEHIITEGLYHSKKFYFIRTNDGKTIIKAKGIDNSKNILSYYSFVELFKGNTLTIKQLQFNKNYKTLDISIKYIEKNIKGIKDPKINEIFLKKK</sequence>
<evidence type="ECO:0000256" key="11">
    <source>
        <dbReference type="ARBA" id="ARBA00049244"/>
    </source>
</evidence>
<keyword evidence="6" id="KW-0548">Nucleotidyltransferase</keyword>
<dbReference type="SUPFAM" id="SSF56672">
    <property type="entry name" value="DNA/RNA polymerases"/>
    <property type="match status" value="1"/>
</dbReference>
<evidence type="ECO:0000256" key="4">
    <source>
        <dbReference type="ARBA" id="ARBA00014385"/>
    </source>
</evidence>
<protein>
    <recommendedName>
        <fullName evidence="4">Probable DNA polymerase</fullName>
        <ecNumber evidence="3">2.7.7.7</ecNumber>
    </recommendedName>
</protein>
<evidence type="ECO:0000256" key="3">
    <source>
        <dbReference type="ARBA" id="ARBA00012417"/>
    </source>
</evidence>
<dbReference type="InterPro" id="IPR012337">
    <property type="entry name" value="RNaseH-like_sf"/>
</dbReference>
<evidence type="ECO:0000256" key="8">
    <source>
        <dbReference type="ARBA" id="ARBA00022932"/>
    </source>
</evidence>
<evidence type="ECO:0000256" key="6">
    <source>
        <dbReference type="ARBA" id="ARBA00022695"/>
    </source>
</evidence>
<evidence type="ECO:0000256" key="10">
    <source>
        <dbReference type="ARBA" id="ARBA00023128"/>
    </source>
</evidence>
<keyword evidence="7" id="KW-0235">DNA replication</keyword>
<dbReference type="GO" id="GO:0000166">
    <property type="term" value="F:nucleotide binding"/>
    <property type="evidence" value="ECO:0007669"/>
    <property type="project" value="InterPro"/>
</dbReference>
<dbReference type="InterPro" id="IPR036397">
    <property type="entry name" value="RNaseH_sf"/>
</dbReference>
<accession>A0A8F1ACZ5</accession>
<dbReference type="InterPro" id="IPR015833">
    <property type="entry name" value="DNA-dir_DNA_pol_B_mt_lin_plsmd"/>
</dbReference>
<feature type="domain" description="DNA-directed DNA polymerase family B mitochondria/virus" evidence="12">
    <location>
        <begin position="473"/>
        <end position="934"/>
    </location>
</feature>
<keyword evidence="5" id="KW-0808">Transferase</keyword>
<evidence type="ECO:0000256" key="7">
    <source>
        <dbReference type="ARBA" id="ARBA00022705"/>
    </source>
</evidence>
<dbReference type="InterPro" id="IPR043502">
    <property type="entry name" value="DNA/RNA_pol_sf"/>
</dbReference>
<evidence type="ECO:0000259" key="12">
    <source>
        <dbReference type="Pfam" id="PF03175"/>
    </source>
</evidence>
<comment type="subcellular location">
    <subcellularLocation>
        <location evidence="1">Mitochondrion</location>
    </subcellularLocation>
</comment>
<dbReference type="GO" id="GO:0003887">
    <property type="term" value="F:DNA-directed DNA polymerase activity"/>
    <property type="evidence" value="ECO:0007669"/>
    <property type="project" value="UniProtKB-KW"/>
</dbReference>
<dbReference type="AlphaFoldDB" id="A0A8F1ACZ5"/>
<dbReference type="InterPro" id="IPR006172">
    <property type="entry name" value="DNA-dir_DNA_pol_B"/>
</dbReference>
<proteinExistence type="inferred from homology"/>
<dbReference type="PANTHER" id="PTHR33568:SF3">
    <property type="entry name" value="DNA-DIRECTED DNA POLYMERASE"/>
    <property type="match status" value="1"/>
</dbReference>
<evidence type="ECO:0000256" key="1">
    <source>
        <dbReference type="ARBA" id="ARBA00004173"/>
    </source>
</evidence>
<reference evidence="13" key="1">
    <citation type="submission" date="2021-04" db="EMBL/GenBank/DDBJ databases">
        <title>Transfer of mitochondrial tRNA genes to linear plasmids in fungi facilitates loss of such genes from mitochondrial DNA.</title>
        <authorList>
            <person name="Nieuwenhuis M."/>
            <person name="Groeneveld J."/>
            <person name="Aanen D.K."/>
        </authorList>
    </citation>
    <scope>NUCLEOTIDE SEQUENCE</scope>
    <source>
        <plasmid evidence="13">pLS</plasmid>
    </source>
</reference>
<dbReference type="Gene3D" id="3.90.1600.10">
    <property type="entry name" value="Palm domain of DNA polymerase"/>
    <property type="match status" value="2"/>
</dbReference>
<gene>
    <name evidence="13" type="primary">dpo</name>
</gene>
<dbReference type="PANTHER" id="PTHR33568">
    <property type="entry name" value="DNA POLYMERASE"/>
    <property type="match status" value="1"/>
</dbReference>
<dbReference type="Gene3D" id="3.30.420.10">
    <property type="entry name" value="Ribonuclease H-like superfamily/Ribonuclease H"/>
    <property type="match status" value="1"/>
</dbReference>
<dbReference type="GO" id="GO:0006260">
    <property type="term" value="P:DNA replication"/>
    <property type="evidence" value="ECO:0007669"/>
    <property type="project" value="UniProtKB-KW"/>
</dbReference>
<evidence type="ECO:0000313" key="13">
    <source>
        <dbReference type="EMBL" id="QWO71449.1"/>
    </source>
</evidence>
<keyword evidence="13" id="KW-0614">Plasmid</keyword>
<dbReference type="Gene3D" id="1.10.287.690">
    <property type="entry name" value="Helix hairpin bin"/>
    <property type="match status" value="1"/>
</dbReference>
<dbReference type="Pfam" id="PF03175">
    <property type="entry name" value="DNA_pol_B_2"/>
    <property type="match status" value="1"/>
</dbReference>